<evidence type="ECO:0000256" key="7">
    <source>
        <dbReference type="SAM" id="MobiDB-lite"/>
    </source>
</evidence>
<dbReference type="AlphaFoldDB" id="A0A7I8VYZ5"/>
<dbReference type="EMBL" id="CAJFCJ010000013">
    <property type="protein sequence ID" value="CAD5121102.1"/>
    <property type="molecule type" value="Genomic_DNA"/>
</dbReference>
<feature type="compositionally biased region" description="Acidic residues" evidence="7">
    <location>
        <begin position="110"/>
        <end position="119"/>
    </location>
</feature>
<evidence type="ECO:0000256" key="1">
    <source>
        <dbReference type="ARBA" id="ARBA00003362"/>
    </source>
</evidence>
<dbReference type="Pfam" id="PF00428">
    <property type="entry name" value="Ribosomal_60s"/>
    <property type="match status" value="1"/>
</dbReference>
<accession>A0A7I8VYZ5</accession>
<evidence type="ECO:0000256" key="6">
    <source>
        <dbReference type="ARBA" id="ARBA00035443"/>
    </source>
</evidence>
<reference evidence="8 9" key="1">
    <citation type="submission" date="2020-08" db="EMBL/GenBank/DDBJ databases">
        <authorList>
            <person name="Hejnol A."/>
        </authorList>
    </citation>
    <scope>NUCLEOTIDE SEQUENCE [LARGE SCALE GENOMIC DNA]</scope>
</reference>
<comment type="caution">
    <text evidence="8">The sequence shown here is derived from an EMBL/GenBank/DDBJ whole genome shotgun (WGS) entry which is preliminary data.</text>
</comment>
<gene>
    <name evidence="8" type="ORF">DGYR_LOCUS9096</name>
</gene>
<sequence length="125" mass="13021">MEDIYGISTPLKMADEKMRYVAAYMLAALSAKTPSAKSIKAILDSAGVDIEADKIDSVLKAMDGKNIAEVVEEGLEKLTTVPTGGAAAAPAAATSSEQASSSAPAKKEEEENDESDDDMGFGLFD</sequence>
<evidence type="ECO:0000256" key="3">
    <source>
        <dbReference type="ARBA" id="ARBA00022980"/>
    </source>
</evidence>
<dbReference type="CDD" id="cd05833">
    <property type="entry name" value="Ribosomal_P2"/>
    <property type="match status" value="1"/>
</dbReference>
<dbReference type="PANTHER" id="PTHR21141">
    <property type="entry name" value="60S ACIDIC RIBOSOMAL PROTEIN FAMILY MEMBER"/>
    <property type="match status" value="1"/>
</dbReference>
<dbReference type="GO" id="GO:0002182">
    <property type="term" value="P:cytoplasmic translational elongation"/>
    <property type="evidence" value="ECO:0007669"/>
    <property type="project" value="InterPro"/>
</dbReference>
<feature type="region of interest" description="Disordered" evidence="7">
    <location>
        <begin position="81"/>
        <end position="125"/>
    </location>
</feature>
<dbReference type="OrthoDB" id="1227494at2759"/>
<dbReference type="InterPro" id="IPR038716">
    <property type="entry name" value="P1/P2_N_sf"/>
</dbReference>
<evidence type="ECO:0000313" key="8">
    <source>
        <dbReference type="EMBL" id="CAD5121102.1"/>
    </source>
</evidence>
<evidence type="ECO:0000256" key="5">
    <source>
        <dbReference type="ARBA" id="ARBA00035301"/>
    </source>
</evidence>
<evidence type="ECO:0000256" key="2">
    <source>
        <dbReference type="ARBA" id="ARBA00005436"/>
    </source>
</evidence>
<evidence type="ECO:0000256" key="4">
    <source>
        <dbReference type="ARBA" id="ARBA00023274"/>
    </source>
</evidence>
<dbReference type="InterPro" id="IPR044076">
    <property type="entry name" value="Ribosomal_P2"/>
</dbReference>
<keyword evidence="3" id="KW-0689">Ribosomal protein</keyword>
<comment type="function">
    <text evidence="1">Plays an important role in the elongation step of protein synthesis.</text>
</comment>
<proteinExistence type="inferred from homology"/>
<feature type="compositionally biased region" description="Low complexity" evidence="7">
    <location>
        <begin position="86"/>
        <end position="104"/>
    </location>
</feature>
<organism evidence="8 9">
    <name type="scientific">Dimorphilus gyrociliatus</name>
    <dbReference type="NCBI Taxonomy" id="2664684"/>
    <lineage>
        <taxon>Eukaryota</taxon>
        <taxon>Metazoa</taxon>
        <taxon>Spiralia</taxon>
        <taxon>Lophotrochozoa</taxon>
        <taxon>Annelida</taxon>
        <taxon>Polychaeta</taxon>
        <taxon>Polychaeta incertae sedis</taxon>
        <taxon>Dinophilidae</taxon>
        <taxon>Dimorphilus</taxon>
    </lineage>
</organism>
<dbReference type="HAMAP" id="MF_01478">
    <property type="entry name" value="Ribosomal_L12_arch"/>
    <property type="match status" value="1"/>
</dbReference>
<dbReference type="Gene3D" id="1.10.10.1410">
    <property type="match status" value="1"/>
</dbReference>
<dbReference type="PANTHER" id="PTHR21141:SF5">
    <property type="entry name" value="LARGE RIBOSOMAL SUBUNIT PROTEIN P2"/>
    <property type="match status" value="1"/>
</dbReference>
<keyword evidence="4" id="KW-0687">Ribonucleoprotein</keyword>
<keyword evidence="9" id="KW-1185">Reference proteome</keyword>
<dbReference type="Proteomes" id="UP000549394">
    <property type="component" value="Unassembled WGS sequence"/>
</dbReference>
<dbReference type="GO" id="GO:0022625">
    <property type="term" value="C:cytosolic large ribosomal subunit"/>
    <property type="evidence" value="ECO:0007669"/>
    <property type="project" value="InterPro"/>
</dbReference>
<comment type="similarity">
    <text evidence="2">Belongs to the eukaryotic ribosomal protein P1/P2 family.</text>
</comment>
<dbReference type="InterPro" id="IPR027534">
    <property type="entry name" value="Ribosomal_P1/P2"/>
</dbReference>
<dbReference type="FunFam" id="1.10.10.1410:FF:000002">
    <property type="entry name" value="60S acidic ribosomal protein P2"/>
    <property type="match status" value="1"/>
</dbReference>
<evidence type="ECO:0000313" key="9">
    <source>
        <dbReference type="Proteomes" id="UP000549394"/>
    </source>
</evidence>
<name>A0A7I8VYZ5_9ANNE</name>
<dbReference type="GO" id="GO:0003735">
    <property type="term" value="F:structural constituent of ribosome"/>
    <property type="evidence" value="ECO:0007669"/>
    <property type="project" value="InterPro"/>
</dbReference>
<protein>
    <recommendedName>
        <fullName evidence="5">Large ribosomal subunit protein P2</fullName>
    </recommendedName>
    <alternativeName>
        <fullName evidence="6">60S acidic ribosomal protein P2</fullName>
    </alternativeName>
</protein>